<dbReference type="SUPFAM" id="SSF53756">
    <property type="entry name" value="UDP-Glycosyltransferase/glycogen phosphorylase"/>
    <property type="match status" value="1"/>
</dbReference>
<protein>
    <submittedName>
        <fullName evidence="3">ADP-heptose--LPS heptosyltransferase</fullName>
    </submittedName>
</protein>
<comment type="caution">
    <text evidence="3">The sequence shown here is derived from an EMBL/GenBank/DDBJ whole genome shotgun (WGS) entry which is preliminary data.</text>
</comment>
<dbReference type="PANTHER" id="PTHR30160">
    <property type="entry name" value="TETRAACYLDISACCHARIDE 4'-KINASE-RELATED"/>
    <property type="match status" value="1"/>
</dbReference>
<keyword evidence="1" id="KW-0328">Glycosyltransferase</keyword>
<evidence type="ECO:0000256" key="2">
    <source>
        <dbReference type="ARBA" id="ARBA00022679"/>
    </source>
</evidence>
<reference evidence="3 4" key="1">
    <citation type="journal article" date="2022" name="Int. J. Syst. Evol. Microbiol.">
        <title>Noviherbaspirillum aridicola sp. nov., isolated from an arid soil in Pakistan.</title>
        <authorList>
            <person name="Khan I.U."/>
            <person name="Saqib M."/>
            <person name="Amin A."/>
            <person name="Hussain F."/>
            <person name="Li L."/>
            <person name="Liu Y.H."/>
            <person name="Fang B.Z."/>
            <person name="Ahmed I."/>
            <person name="Li W.J."/>
        </authorList>
    </citation>
    <scope>NUCLEOTIDE SEQUENCE [LARGE SCALE GENOMIC DNA]</scope>
    <source>
        <strain evidence="3 4">NCCP-691</strain>
    </source>
</reference>
<proteinExistence type="predicted"/>
<dbReference type="InterPro" id="IPR051199">
    <property type="entry name" value="LPS_LOS_Heptosyltrfase"/>
</dbReference>
<organism evidence="3 4">
    <name type="scientific">Noviherbaspirillum aridicola</name>
    <dbReference type="NCBI Taxonomy" id="2849687"/>
    <lineage>
        <taxon>Bacteria</taxon>
        <taxon>Pseudomonadati</taxon>
        <taxon>Pseudomonadota</taxon>
        <taxon>Betaproteobacteria</taxon>
        <taxon>Burkholderiales</taxon>
        <taxon>Oxalobacteraceae</taxon>
        <taxon>Noviherbaspirillum</taxon>
    </lineage>
</organism>
<dbReference type="InterPro" id="IPR002201">
    <property type="entry name" value="Glyco_trans_9"/>
</dbReference>
<keyword evidence="2" id="KW-0808">Transferase</keyword>
<dbReference type="CDD" id="cd03789">
    <property type="entry name" value="GT9_LPS_heptosyltransferase"/>
    <property type="match status" value="1"/>
</dbReference>
<accession>A0ABQ4Q020</accession>
<dbReference type="EMBL" id="BPMK01000002">
    <property type="protein sequence ID" value="GIZ50493.1"/>
    <property type="molecule type" value="Genomic_DNA"/>
</dbReference>
<dbReference type="RefSeq" id="WP_220806671.1">
    <property type="nucleotide sequence ID" value="NZ_BPMK01000002.1"/>
</dbReference>
<dbReference type="Gene3D" id="3.40.50.2000">
    <property type="entry name" value="Glycogen Phosphorylase B"/>
    <property type="match status" value="2"/>
</dbReference>
<dbReference type="Proteomes" id="UP000887222">
    <property type="component" value="Unassembled WGS sequence"/>
</dbReference>
<evidence type="ECO:0000313" key="3">
    <source>
        <dbReference type="EMBL" id="GIZ50493.1"/>
    </source>
</evidence>
<evidence type="ECO:0000313" key="4">
    <source>
        <dbReference type="Proteomes" id="UP000887222"/>
    </source>
</evidence>
<evidence type="ECO:0000256" key="1">
    <source>
        <dbReference type="ARBA" id="ARBA00022676"/>
    </source>
</evidence>
<sequence>MAESSRLSDVRRIAVLRPNAVGDFVFSLPCLHALKAAYPQARITYIGRQWHADLLTGRPGPIDEVEVIPPTPGVGLPPDAEVDTRRVEDFVARMQARHFDIALQIFGGGHYSNPFVTRFGARLTAGMRAPGAAALDRSVHYGPMQNRRLQMLEVTGLVGAGMVDMGGAPDLRATDADRREADAVLTPVPGRRLAVLQPGSTDRRRCWSPERFAAVGDALSDAGLLVAVNGTDAEAPVVRAVIERMRTPAVDLSGRLSLSGLCGLLDRASLLVSNDTGPLHLGLALGTPAVGIYWLTNLIESGALRQEGHRPALSVQVHCPVCGEENLTSRCAHDESFVDRVGIEHVIGLAMDLLREGKTAGRTARSAT</sequence>
<keyword evidence="4" id="KW-1185">Reference proteome</keyword>
<name>A0ABQ4Q020_9BURK</name>
<dbReference type="Pfam" id="PF01075">
    <property type="entry name" value="Glyco_transf_9"/>
    <property type="match status" value="1"/>
</dbReference>
<gene>
    <name evidence="3" type="ORF">NCCP691_05070</name>
</gene>